<dbReference type="EMBL" id="MHIF01000026">
    <property type="protein sequence ID" value="OGY47808.1"/>
    <property type="molecule type" value="Genomic_DNA"/>
</dbReference>
<feature type="transmembrane region" description="Helical" evidence="2">
    <location>
        <begin position="27"/>
        <end position="49"/>
    </location>
</feature>
<keyword evidence="2" id="KW-0472">Membrane</keyword>
<evidence type="ECO:0000256" key="1">
    <source>
        <dbReference type="SAM" id="MobiDB-lite"/>
    </source>
</evidence>
<feature type="region of interest" description="Disordered" evidence="1">
    <location>
        <begin position="1"/>
        <end position="23"/>
    </location>
</feature>
<name>A0A1G1Y676_9BACT</name>
<dbReference type="AlphaFoldDB" id="A0A1G1Y676"/>
<keyword evidence="2" id="KW-0812">Transmembrane</keyword>
<evidence type="ECO:0000313" key="3">
    <source>
        <dbReference type="EMBL" id="OGY47808.1"/>
    </source>
</evidence>
<organism evidence="3 4">
    <name type="scientific">Candidatus Buchananbacteria bacterium RIFCSPHIGHO2_01_FULL_46_12</name>
    <dbReference type="NCBI Taxonomy" id="1797536"/>
    <lineage>
        <taxon>Bacteria</taxon>
        <taxon>Candidatus Buchananiibacteriota</taxon>
    </lineage>
</organism>
<evidence type="ECO:0000313" key="4">
    <source>
        <dbReference type="Proteomes" id="UP000178432"/>
    </source>
</evidence>
<accession>A0A1G1Y676</accession>
<gene>
    <name evidence="3" type="ORF">A2663_02175</name>
</gene>
<reference evidence="3 4" key="1">
    <citation type="journal article" date="2016" name="Nat. Commun.">
        <title>Thousands of microbial genomes shed light on interconnected biogeochemical processes in an aquifer system.</title>
        <authorList>
            <person name="Anantharaman K."/>
            <person name="Brown C.T."/>
            <person name="Hug L.A."/>
            <person name="Sharon I."/>
            <person name="Castelle C.J."/>
            <person name="Probst A.J."/>
            <person name="Thomas B.C."/>
            <person name="Singh A."/>
            <person name="Wilkins M.J."/>
            <person name="Karaoz U."/>
            <person name="Brodie E.L."/>
            <person name="Williams K.H."/>
            <person name="Hubbard S.S."/>
            <person name="Banfield J.F."/>
        </authorList>
    </citation>
    <scope>NUCLEOTIDE SEQUENCE [LARGE SCALE GENOMIC DNA]</scope>
</reference>
<feature type="compositionally biased region" description="Low complexity" evidence="1">
    <location>
        <begin position="1"/>
        <end position="12"/>
    </location>
</feature>
<evidence type="ECO:0000256" key="2">
    <source>
        <dbReference type="SAM" id="Phobius"/>
    </source>
</evidence>
<proteinExistence type="predicted"/>
<dbReference type="Proteomes" id="UP000178432">
    <property type="component" value="Unassembled WGS sequence"/>
</dbReference>
<sequence length="178" mass="19435">MPNKDSASAGLSGAAGGRKKSNGSGSWLKGLITLIIVLAIIGGGIYFIARYAGISGGLLSRPALKADWQAVFLTNGQVYFGKIVKMDKDFLTIKNIYYLQVVEQPLQTSQTGQPADQQIQPQTEQRLTLIKLGNEIHGPTDQMVINRDQVVLLEDLKNDSRVVQSINEYLTSAKTEKK</sequence>
<protein>
    <submittedName>
        <fullName evidence="3">Uncharacterized protein</fullName>
    </submittedName>
</protein>
<keyword evidence="2" id="KW-1133">Transmembrane helix</keyword>
<comment type="caution">
    <text evidence="3">The sequence shown here is derived from an EMBL/GenBank/DDBJ whole genome shotgun (WGS) entry which is preliminary data.</text>
</comment>